<accession>A0A7Y0Q4D3</accession>
<comment type="similarity">
    <text evidence="1">Belongs to the FGGY kinase family.</text>
</comment>
<evidence type="ECO:0000256" key="3">
    <source>
        <dbReference type="ARBA" id="ARBA00022777"/>
    </source>
</evidence>
<dbReference type="Pfam" id="PF02782">
    <property type="entry name" value="FGGY_C"/>
    <property type="match status" value="1"/>
</dbReference>
<keyword evidence="7" id="KW-1185">Reference proteome</keyword>
<evidence type="ECO:0000313" key="6">
    <source>
        <dbReference type="EMBL" id="NMP24305.1"/>
    </source>
</evidence>
<feature type="domain" description="Carbohydrate kinase FGGY C-terminal" evidence="5">
    <location>
        <begin position="277"/>
        <end position="476"/>
    </location>
</feature>
<dbReference type="AlphaFoldDB" id="A0A7Y0Q4D3"/>
<keyword evidence="3" id="KW-0418">Kinase</keyword>
<evidence type="ECO:0000256" key="2">
    <source>
        <dbReference type="ARBA" id="ARBA00022679"/>
    </source>
</evidence>
<feature type="domain" description="Carbohydrate kinase FGGY N-terminal" evidence="4">
    <location>
        <begin position="16"/>
        <end position="236"/>
    </location>
</feature>
<dbReference type="EMBL" id="JABBVZ010000099">
    <property type="protein sequence ID" value="NMP24305.1"/>
    <property type="molecule type" value="Genomic_DNA"/>
</dbReference>
<dbReference type="InterPro" id="IPR043129">
    <property type="entry name" value="ATPase_NBD"/>
</dbReference>
<dbReference type="RefSeq" id="WP_169102313.1">
    <property type="nucleotide sequence ID" value="NZ_JABBVZ010000099.1"/>
</dbReference>
<sequence length="533" mass="58230">MNLVETSEAIRTGQVSLGIELGSTRIKAVLITADFNAVATGCHVWENRYEDGLWTYPLDEVWHGIQRSYAQIAADVQGKYHLPLTHISAVGVSAMMHGYLAFSAEDELLTPFRTWRNNTTGPAAEALTHLFRFNIPQRWSIAHLYQAILNRESHVPHIRFLTTLAGYVHWQLSGQKVLGIGDASGMFPIDEATGTYVDAFLERFNTLDSVQPYPWSIRDILPTVLRAGQPAGTVTEDGVRRLDPSGRLRAGSIMAPPEGDAGTGMVSTNSIRQRTGNISVGTSAFSMIVLDQPLNNVYRDIDVVTTPSGAPVAMVHSNNCSSDIDAWASVFKEFAERLGVHLDTGRLYDTLFLATARADRDGGGLVNYSYLSGENITQMSAGRPLFVRDPNRPFTLANFIQTHLYAAFAPLKMGMDILKAEERVEADVFVAQGGLLKTQGIGQQVLANALNTPVTVMTSTAGEGGAWGMALLAEYAKAERPTQDLADFLDREVFRNPDSVTLNPDPAGVAGYAEFMQRYRAGLPIESMAIQCL</sequence>
<dbReference type="InterPro" id="IPR050406">
    <property type="entry name" value="FGGY_Carb_Kinase"/>
</dbReference>
<proteinExistence type="inferred from homology"/>
<dbReference type="InterPro" id="IPR018485">
    <property type="entry name" value="FGGY_C"/>
</dbReference>
<dbReference type="PANTHER" id="PTHR43095:SF5">
    <property type="entry name" value="XYLULOSE KINASE"/>
    <property type="match status" value="1"/>
</dbReference>
<protein>
    <submittedName>
        <fullName evidence="6">ATPase</fullName>
    </submittedName>
</protein>
<dbReference type="Pfam" id="PF00370">
    <property type="entry name" value="FGGY_N"/>
    <property type="match status" value="1"/>
</dbReference>
<name>A0A7Y0Q4D3_9FIRM</name>
<dbReference type="GO" id="GO:0016301">
    <property type="term" value="F:kinase activity"/>
    <property type="evidence" value="ECO:0007669"/>
    <property type="project" value="UniProtKB-KW"/>
</dbReference>
<dbReference type="Gene3D" id="3.30.420.40">
    <property type="match status" value="2"/>
</dbReference>
<dbReference type="InterPro" id="IPR018484">
    <property type="entry name" value="FGGY_N"/>
</dbReference>
<evidence type="ECO:0000259" key="5">
    <source>
        <dbReference type="Pfam" id="PF02782"/>
    </source>
</evidence>
<evidence type="ECO:0000313" key="7">
    <source>
        <dbReference type="Proteomes" id="UP000533476"/>
    </source>
</evidence>
<keyword evidence="2" id="KW-0808">Transferase</keyword>
<dbReference type="CDD" id="cd07809">
    <property type="entry name" value="ASKHA_NBD_FGGY_BaXK-like"/>
    <property type="match status" value="1"/>
</dbReference>
<dbReference type="SUPFAM" id="SSF53067">
    <property type="entry name" value="Actin-like ATPase domain"/>
    <property type="match status" value="2"/>
</dbReference>
<gene>
    <name evidence="6" type="ORF">HIJ39_18395</name>
</gene>
<dbReference type="Proteomes" id="UP000533476">
    <property type="component" value="Unassembled WGS sequence"/>
</dbReference>
<evidence type="ECO:0000256" key="1">
    <source>
        <dbReference type="ARBA" id="ARBA00009156"/>
    </source>
</evidence>
<evidence type="ECO:0000259" key="4">
    <source>
        <dbReference type="Pfam" id="PF00370"/>
    </source>
</evidence>
<reference evidence="6 7" key="1">
    <citation type="submission" date="2020-04" db="EMBL/GenBank/DDBJ databases">
        <authorList>
            <person name="Zhang R."/>
            <person name="Schippers A."/>
        </authorList>
    </citation>
    <scope>NUCLEOTIDE SEQUENCE [LARGE SCALE GENOMIC DNA]</scope>
    <source>
        <strain evidence="6 7">DSM 109850</strain>
    </source>
</reference>
<dbReference type="PANTHER" id="PTHR43095">
    <property type="entry name" value="SUGAR KINASE"/>
    <property type="match status" value="1"/>
</dbReference>
<dbReference type="GO" id="GO:0005975">
    <property type="term" value="P:carbohydrate metabolic process"/>
    <property type="evidence" value="ECO:0007669"/>
    <property type="project" value="InterPro"/>
</dbReference>
<organism evidence="6 7">
    <name type="scientific">Sulfobacillus harzensis</name>
    <dbReference type="NCBI Taxonomy" id="2729629"/>
    <lineage>
        <taxon>Bacteria</taxon>
        <taxon>Bacillati</taxon>
        <taxon>Bacillota</taxon>
        <taxon>Clostridia</taxon>
        <taxon>Eubacteriales</taxon>
        <taxon>Clostridiales Family XVII. Incertae Sedis</taxon>
        <taxon>Sulfobacillus</taxon>
    </lineage>
</organism>
<comment type="caution">
    <text evidence="6">The sequence shown here is derived from an EMBL/GenBank/DDBJ whole genome shotgun (WGS) entry which is preliminary data.</text>
</comment>